<evidence type="ECO:0000256" key="1">
    <source>
        <dbReference type="SAM" id="MobiDB-lite"/>
    </source>
</evidence>
<dbReference type="OrthoDB" id="1495115at2"/>
<gene>
    <name evidence="2" type="ORF">SAMN05444359_12154</name>
</gene>
<evidence type="ECO:0000313" key="2">
    <source>
        <dbReference type="EMBL" id="SER00878.1"/>
    </source>
</evidence>
<sequence>MSVFGDLKKLFFGAKSVAKHQASKAGEAAKDIGEDLKSQSDDLLDATKDAAKEVMDKAPEYFEKGKEALEGLTDKIWEEADSALDKGKELKDKASEVINEKLEDLRPEAAEKHPFDVMDEEGLDLSDLTDTPAAEAPKKVIDFESDVVEDTKAAAGKLADKAAGAAKTAAAAVAGAAGPALDAAAKAGAAAKDVAGDVAGKIGDVSEVVGAKVLEKGDEFLSAAAEKGADLKGKFDDFVDHANVEAEKMKLEDSIEAAKRAGEQAEARARAFDGDEASRNTSESILDGTDSFFDRAARFAEGDYHNEGGKEMTIQDNPDATAKPEGGLISGFLDSDGDGDSLIDDAIIEEE</sequence>
<dbReference type="Proteomes" id="UP000199021">
    <property type="component" value="Unassembled WGS sequence"/>
</dbReference>
<dbReference type="RefSeq" id="WP_090170992.1">
    <property type="nucleotide sequence ID" value="NZ_FOFB01000021.1"/>
</dbReference>
<feature type="compositionally biased region" description="Acidic residues" evidence="1">
    <location>
        <begin position="335"/>
        <end position="351"/>
    </location>
</feature>
<dbReference type="EMBL" id="FOFB01000021">
    <property type="protein sequence ID" value="SER00878.1"/>
    <property type="molecule type" value="Genomic_DNA"/>
</dbReference>
<evidence type="ECO:0000313" key="3">
    <source>
        <dbReference type="Proteomes" id="UP000199021"/>
    </source>
</evidence>
<name>A0A1H9KP62_9BACT</name>
<feature type="compositionally biased region" description="Basic and acidic residues" evidence="1">
    <location>
        <begin position="266"/>
        <end position="278"/>
    </location>
</feature>
<feature type="region of interest" description="Disordered" evidence="1">
    <location>
        <begin position="304"/>
        <end position="351"/>
    </location>
</feature>
<accession>A0A1H9KP62</accession>
<feature type="region of interest" description="Disordered" evidence="1">
    <location>
        <begin position="266"/>
        <end position="286"/>
    </location>
</feature>
<dbReference type="AlphaFoldDB" id="A0A1H9KP62"/>
<reference evidence="3" key="1">
    <citation type="submission" date="2016-10" db="EMBL/GenBank/DDBJ databases">
        <authorList>
            <person name="Varghese N."/>
            <person name="Submissions S."/>
        </authorList>
    </citation>
    <scope>NUCLEOTIDE SEQUENCE [LARGE SCALE GENOMIC DNA]</scope>
    <source>
        <strain evidence="3">DSM 24740</strain>
    </source>
</reference>
<dbReference type="InParanoid" id="A0A1H9KP62"/>
<protein>
    <submittedName>
        <fullName evidence="2">Uncharacterized protein</fullName>
    </submittedName>
</protein>
<keyword evidence="3" id="KW-1185">Reference proteome</keyword>
<organism evidence="2 3">
    <name type="scientific">Neolewinella agarilytica</name>
    <dbReference type="NCBI Taxonomy" id="478744"/>
    <lineage>
        <taxon>Bacteria</taxon>
        <taxon>Pseudomonadati</taxon>
        <taxon>Bacteroidota</taxon>
        <taxon>Saprospiria</taxon>
        <taxon>Saprospirales</taxon>
        <taxon>Lewinellaceae</taxon>
        <taxon>Neolewinella</taxon>
    </lineage>
</organism>
<dbReference type="STRING" id="478744.SAMN05444359_12154"/>
<proteinExistence type="predicted"/>